<dbReference type="RefSeq" id="WP_097142028.1">
    <property type="nucleotide sequence ID" value="NZ_OBQD01000015.1"/>
</dbReference>
<dbReference type="OrthoDB" id="4954742at2"/>
<accession>A0A285UUK3</accession>
<evidence type="ECO:0000313" key="1">
    <source>
        <dbReference type="EMBL" id="SOC45473.1"/>
    </source>
</evidence>
<dbReference type="InterPro" id="IPR009389">
    <property type="entry name" value="DUF1045"/>
</dbReference>
<dbReference type="PIRSF" id="PIRSF033328">
    <property type="entry name" value="Phest_Mll4975"/>
    <property type="match status" value="1"/>
</dbReference>
<sequence>MRYALYFTPAASDGLTLAAARWLGRNAFNGASLVQPAVAGFEPPALASLTADPRRYGFHATLKAPFELAEGRNEADLVAEVARFAAAMESFEIPEVVVGRLGSFFALVPADECEPLQAFAGEVVRRFEDFRGPLSSADIARRKPDELSSEERQNLVQWGYPYVFDTFRFHMTLTGRVAASDAPAMEEALLRHFSEYHARPLAISGIALFREPSRGADFIVHSLFPLTGGTANRKIA</sequence>
<gene>
    <name evidence="1" type="ORF">SAMN05892877_115154</name>
</gene>
<reference evidence="1 2" key="1">
    <citation type="submission" date="2017-08" db="EMBL/GenBank/DDBJ databases">
        <authorList>
            <person name="de Groot N.N."/>
        </authorList>
    </citation>
    <scope>NUCLEOTIDE SEQUENCE [LARGE SCALE GENOMIC DNA]</scope>
    <source>
        <strain evidence="1 2">JC85</strain>
    </source>
</reference>
<name>A0A285UUK3_9HYPH</name>
<dbReference type="Proteomes" id="UP000219167">
    <property type="component" value="Unassembled WGS sequence"/>
</dbReference>
<dbReference type="AlphaFoldDB" id="A0A285UUK3"/>
<dbReference type="EMBL" id="OBQD01000015">
    <property type="protein sequence ID" value="SOC45473.1"/>
    <property type="molecule type" value="Genomic_DNA"/>
</dbReference>
<dbReference type="NCBIfam" id="TIGR03223">
    <property type="entry name" value="Phn_opern_protn"/>
    <property type="match status" value="1"/>
</dbReference>
<dbReference type="Pfam" id="PF06299">
    <property type="entry name" value="DUF1045"/>
    <property type="match status" value="1"/>
</dbReference>
<keyword evidence="2" id="KW-1185">Reference proteome</keyword>
<protein>
    <submittedName>
        <fullName evidence="1">Putative phosphonate metabolism protein</fullName>
    </submittedName>
</protein>
<dbReference type="Gene3D" id="3.90.1140.10">
    <property type="entry name" value="Cyclic phosphodiesterase"/>
    <property type="match status" value="1"/>
</dbReference>
<evidence type="ECO:0000313" key="2">
    <source>
        <dbReference type="Proteomes" id="UP000219167"/>
    </source>
</evidence>
<proteinExistence type="predicted"/>
<organism evidence="1 2">
    <name type="scientific">Rhizobium subbaraonis</name>
    <dbReference type="NCBI Taxonomy" id="908946"/>
    <lineage>
        <taxon>Bacteria</taxon>
        <taxon>Pseudomonadati</taxon>
        <taxon>Pseudomonadota</taxon>
        <taxon>Alphaproteobacteria</taxon>
        <taxon>Hyphomicrobiales</taxon>
        <taxon>Rhizobiaceae</taxon>
        <taxon>Rhizobium/Agrobacterium group</taxon>
        <taxon>Rhizobium</taxon>
    </lineage>
</organism>